<accession>A0ABT6QAE4</accession>
<dbReference type="EMBL" id="JASBAN010000003">
    <property type="protein sequence ID" value="MDI2113877.1"/>
    <property type="molecule type" value="Genomic_DNA"/>
</dbReference>
<protein>
    <submittedName>
        <fullName evidence="1">Uncharacterized protein</fullName>
    </submittedName>
</protein>
<evidence type="ECO:0000313" key="1">
    <source>
        <dbReference type="EMBL" id="MDI2113877.1"/>
    </source>
</evidence>
<comment type="caution">
    <text evidence="1">The sequence shown here is derived from an EMBL/GenBank/DDBJ whole genome shotgun (WGS) entry which is preliminary data.</text>
</comment>
<name>A0ABT6QAE4_9PROT</name>
<gene>
    <name evidence="1" type="ORF">QJV33_11415</name>
</gene>
<evidence type="ECO:0000313" key="2">
    <source>
        <dbReference type="Proteomes" id="UP001431775"/>
    </source>
</evidence>
<sequence length="58" mass="6441">MIDKKSNNIDDIFIPNAEVQVSLKEAIDNGAIEEHAISLEDVLESSVDLVEDDQNVEE</sequence>
<dbReference type="RefSeq" id="WP_281463527.1">
    <property type="nucleotide sequence ID" value="NZ_JASBAN010000003.1"/>
</dbReference>
<keyword evidence="2" id="KW-1185">Reference proteome</keyword>
<proteinExistence type="predicted"/>
<reference evidence="1" key="1">
    <citation type="submission" date="2023-05" db="EMBL/GenBank/DDBJ databases">
        <title>Whole genome sequence of Commensalibacter sp.</title>
        <authorList>
            <person name="Charoenyingcharoen P."/>
            <person name="Yukphan P."/>
        </authorList>
    </citation>
    <scope>NUCLEOTIDE SEQUENCE</scope>
    <source>
        <strain evidence="1">TBRC 10068</strain>
    </source>
</reference>
<dbReference type="Proteomes" id="UP001431775">
    <property type="component" value="Unassembled WGS sequence"/>
</dbReference>
<organism evidence="1 2">
    <name type="scientific">Commensalibacter nepenthis</name>
    <dbReference type="NCBI Taxonomy" id="3043872"/>
    <lineage>
        <taxon>Bacteria</taxon>
        <taxon>Pseudomonadati</taxon>
        <taxon>Pseudomonadota</taxon>
        <taxon>Alphaproteobacteria</taxon>
        <taxon>Acetobacterales</taxon>
        <taxon>Acetobacteraceae</taxon>
    </lineage>
</organism>